<dbReference type="AlphaFoldDB" id="A0AAE0BZJ7"/>
<comment type="caution">
    <text evidence="3">The sequence shown here is derived from an EMBL/GenBank/DDBJ whole genome shotgun (WGS) entry which is preliminary data.</text>
</comment>
<feature type="region of interest" description="Disordered" evidence="1">
    <location>
        <begin position="692"/>
        <end position="718"/>
    </location>
</feature>
<name>A0AAE0BZJ7_9CHLO</name>
<keyword evidence="4" id="KW-1185">Reference proteome</keyword>
<reference evidence="3 4" key="1">
    <citation type="journal article" date="2015" name="Genome Biol. Evol.">
        <title>Comparative Genomics of a Bacterivorous Green Alga Reveals Evolutionary Causalities and Consequences of Phago-Mixotrophic Mode of Nutrition.</title>
        <authorList>
            <person name="Burns J.A."/>
            <person name="Paasch A."/>
            <person name="Narechania A."/>
            <person name="Kim E."/>
        </authorList>
    </citation>
    <scope>NUCLEOTIDE SEQUENCE [LARGE SCALE GENOMIC DNA]</scope>
    <source>
        <strain evidence="3 4">PLY_AMNH</strain>
    </source>
</reference>
<keyword evidence="2" id="KW-1133">Transmembrane helix</keyword>
<evidence type="ECO:0000313" key="4">
    <source>
        <dbReference type="Proteomes" id="UP001190700"/>
    </source>
</evidence>
<evidence type="ECO:0000256" key="1">
    <source>
        <dbReference type="SAM" id="MobiDB-lite"/>
    </source>
</evidence>
<evidence type="ECO:0000256" key="2">
    <source>
        <dbReference type="SAM" id="Phobius"/>
    </source>
</evidence>
<dbReference type="PANTHER" id="PTHR11319">
    <property type="entry name" value="G PROTEIN-COUPLED RECEPTOR-RELATED"/>
    <property type="match status" value="1"/>
</dbReference>
<proteinExistence type="predicted"/>
<keyword evidence="2" id="KW-0472">Membrane</keyword>
<feature type="transmembrane region" description="Helical" evidence="2">
    <location>
        <begin position="26"/>
        <end position="48"/>
    </location>
</feature>
<feature type="transmembrane region" description="Helical" evidence="2">
    <location>
        <begin position="170"/>
        <end position="189"/>
    </location>
</feature>
<dbReference type="EMBL" id="LGRX02030409">
    <property type="protein sequence ID" value="KAK3245683.1"/>
    <property type="molecule type" value="Genomic_DNA"/>
</dbReference>
<feature type="compositionally biased region" description="Basic and acidic residues" evidence="1">
    <location>
        <begin position="709"/>
        <end position="718"/>
    </location>
</feature>
<dbReference type="PANTHER" id="PTHR11319:SF35">
    <property type="entry name" value="OUTER MEMBRANE PROTEIN PMPC-RELATED"/>
    <property type="match status" value="1"/>
</dbReference>
<feature type="transmembrane region" description="Helical" evidence="2">
    <location>
        <begin position="142"/>
        <end position="158"/>
    </location>
</feature>
<keyword evidence="2" id="KW-0812">Transmembrane</keyword>
<organism evidence="3 4">
    <name type="scientific">Cymbomonas tetramitiformis</name>
    <dbReference type="NCBI Taxonomy" id="36881"/>
    <lineage>
        <taxon>Eukaryota</taxon>
        <taxon>Viridiplantae</taxon>
        <taxon>Chlorophyta</taxon>
        <taxon>Pyramimonadophyceae</taxon>
        <taxon>Pyramimonadales</taxon>
        <taxon>Pyramimonadaceae</taxon>
        <taxon>Cymbomonas</taxon>
    </lineage>
</organism>
<gene>
    <name evidence="3" type="ORF">CYMTET_44765</name>
</gene>
<accession>A0AAE0BZJ7</accession>
<feature type="transmembrane region" description="Helical" evidence="2">
    <location>
        <begin position="106"/>
        <end position="130"/>
    </location>
</feature>
<sequence length="718" mass="81148">MCGSMGDEIQYLMAAPNIECWEGAHIPMLLVSTIAFFVYVVGVPTVFFRVLRYGVAHNLLTDKDFMQQFSWMYEIYELRWIYWQLTIFARRGLCAAVLVFSQKNPYLQTILAMILLTANICAHFFTNAFLEPWLDIMDSTSLLSLYFTVISGMVYITQDENAIDTQVWTVIFFIAIGLQMMLGISIFMMDIHKQRHQSSAVENLDRRYEKDNVKYSKRHFKLAAGLAELRLEHSSSSSAGATSMEAVISLLRGLDVALSPSYAVWYGTKLYNQACLLAQYNLGDPKDRQDTDDQGIPSKVPTMETVRLLPLVDIQLVLHSLALDFLECLMKAGIRETEAMFEHLDSEKEQNLKAEEIFPIWEVGMQNTLNSEGIRLLLDCLVTALRGGEEMALQLEHLQDGMVRLLSGELRLVDMIFHEVDPERAQALSALMARTAKEIVKKGVGISSHATFRCKSLKPRKSKYAKSMELLQKLTATDKEAKARCENWTALSKILDPAAMKVWSKDGRHIHSALAYEAANCFDDMEHATHEHYVHVHNTDFKSVFYHKLFDSFPYLIDWIAEASAEKVSGAQRFLSSLRRFQGERLAAGNTYSRADFIQVHGLATVGEMWLQRYNYQAGQYIKTVFEDLYQNQTVTQTESITEPEPLKPTSKSQVNSGKVTKGGLHSTPTDAENGMVYEDVTLPPIASQVAMIGNENPCPQALSLPGTSERRSSEQSE</sequence>
<protein>
    <submittedName>
        <fullName evidence="3">Uncharacterized protein</fullName>
    </submittedName>
</protein>
<dbReference type="Proteomes" id="UP001190700">
    <property type="component" value="Unassembled WGS sequence"/>
</dbReference>
<feature type="compositionally biased region" description="Polar residues" evidence="1">
    <location>
        <begin position="650"/>
        <end position="659"/>
    </location>
</feature>
<evidence type="ECO:0000313" key="3">
    <source>
        <dbReference type="EMBL" id="KAK3245683.1"/>
    </source>
</evidence>
<feature type="region of interest" description="Disordered" evidence="1">
    <location>
        <begin position="636"/>
        <end position="672"/>
    </location>
</feature>